<dbReference type="InterPro" id="IPR036291">
    <property type="entry name" value="NAD(P)-bd_dom_sf"/>
</dbReference>
<dbReference type="PANTHER" id="PTHR42748">
    <property type="entry name" value="NITROGEN METABOLITE REPRESSION PROTEIN NMRA FAMILY MEMBER"/>
    <property type="match status" value="1"/>
</dbReference>
<dbReference type="Gene3D" id="3.40.50.720">
    <property type="entry name" value="NAD(P)-binding Rossmann-like Domain"/>
    <property type="match status" value="1"/>
</dbReference>
<dbReference type="SUPFAM" id="SSF51735">
    <property type="entry name" value="NAD(P)-binding Rossmann-fold domains"/>
    <property type="match status" value="1"/>
</dbReference>
<evidence type="ECO:0000259" key="2">
    <source>
        <dbReference type="Pfam" id="PF01370"/>
    </source>
</evidence>
<proteinExistence type="predicted"/>
<gene>
    <name evidence="3" type="ORF">SNE25_16505</name>
</gene>
<keyword evidence="4" id="KW-1185">Reference proteome</keyword>
<dbReference type="InterPro" id="IPR001509">
    <property type="entry name" value="Epimerase_deHydtase"/>
</dbReference>
<evidence type="ECO:0000313" key="4">
    <source>
        <dbReference type="Proteomes" id="UP001324380"/>
    </source>
</evidence>
<feature type="domain" description="NAD-dependent epimerase/dehydratase" evidence="2">
    <location>
        <begin position="3"/>
        <end position="47"/>
    </location>
</feature>
<dbReference type="Proteomes" id="UP001324380">
    <property type="component" value="Chromosome"/>
</dbReference>
<dbReference type="Pfam" id="PF01370">
    <property type="entry name" value="Epimerase"/>
    <property type="match status" value="1"/>
</dbReference>
<organism evidence="3 4">
    <name type="scientific">Mucilaginibacter sabulilitoris</name>
    <dbReference type="NCBI Taxonomy" id="1173583"/>
    <lineage>
        <taxon>Bacteria</taxon>
        <taxon>Pseudomonadati</taxon>
        <taxon>Bacteroidota</taxon>
        <taxon>Sphingobacteriia</taxon>
        <taxon>Sphingobacteriales</taxon>
        <taxon>Sphingobacteriaceae</taxon>
        <taxon>Mucilaginibacter</taxon>
    </lineage>
</organism>
<keyword evidence="1" id="KW-0521">NADP</keyword>
<protein>
    <submittedName>
        <fullName evidence="3">SDR family oxidoreductase</fullName>
    </submittedName>
</protein>
<evidence type="ECO:0000256" key="1">
    <source>
        <dbReference type="ARBA" id="ARBA00022857"/>
    </source>
</evidence>
<dbReference type="EMBL" id="CP139558">
    <property type="protein sequence ID" value="WPU90922.1"/>
    <property type="molecule type" value="Genomic_DNA"/>
</dbReference>
<dbReference type="InterPro" id="IPR051164">
    <property type="entry name" value="NmrA-like_oxidored"/>
</dbReference>
<dbReference type="PANTHER" id="PTHR42748:SF3">
    <property type="entry name" value="BLL4366 PROTEIN"/>
    <property type="match status" value="1"/>
</dbReference>
<dbReference type="RefSeq" id="WP_321560093.1">
    <property type="nucleotide sequence ID" value="NZ_CP139558.1"/>
</dbReference>
<reference evidence="3 4" key="1">
    <citation type="submission" date="2023-11" db="EMBL/GenBank/DDBJ databases">
        <title>Analysis of the Genomes of Mucilaginibacter gossypii cycad 4 and M. sabulilitoris SNA2: microbes with the potential for plant growth promotion.</title>
        <authorList>
            <person name="Hirsch A.M."/>
            <person name="Humm E."/>
            <person name="Rubbi M."/>
            <person name="Del Vecchio G."/>
            <person name="Ha S.M."/>
            <person name="Pellegrini M."/>
            <person name="Gunsalus R.P."/>
        </authorList>
    </citation>
    <scope>NUCLEOTIDE SEQUENCE [LARGE SCALE GENOMIC DNA]</scope>
    <source>
        <strain evidence="3 4">SNA2</strain>
    </source>
</reference>
<accession>A0ABZ0TET2</accession>
<evidence type="ECO:0000313" key="3">
    <source>
        <dbReference type="EMBL" id="WPU90922.1"/>
    </source>
</evidence>
<name>A0ABZ0TET2_9SPHI</name>
<sequence>MKIVVIGGSGLIGTQLVDRLSKLGHEVIAASPATGVNTLTGEGLLEALNRTDVVVDVANSPSFEDKAVMNFFEVSGRNLFQVEKKCKIKHHVALSVVGTDRLQESGYLRAKQTQENLIKDSGILYSIVHSTQFFEFLGGIAATATEGGVVRLSSAKIQPIASSDVAAMMADVIVGSPLNDIIEIAGPDQFSLAEIVQLYLQKNNDPRKVTVDNHARYYGAELTDQMLLPGGNARIGKINFDTWYVNQPKKP</sequence>